<evidence type="ECO:0000313" key="8">
    <source>
        <dbReference type="Proteomes" id="UP000308768"/>
    </source>
</evidence>
<evidence type="ECO:0000256" key="2">
    <source>
        <dbReference type="ARBA" id="ARBA00007749"/>
    </source>
</evidence>
<dbReference type="InterPro" id="IPR001279">
    <property type="entry name" value="Metallo-B-lactamas"/>
</dbReference>
<comment type="similarity">
    <text evidence="2">Belongs to the metallo-beta-lactamase superfamily.</text>
</comment>
<dbReference type="InterPro" id="IPR036866">
    <property type="entry name" value="RibonucZ/Hydroxyglut_hydro"/>
</dbReference>
<dbReference type="OrthoDB" id="10250730at2759"/>
<dbReference type="SUPFAM" id="SSF56281">
    <property type="entry name" value="Metallo-hydrolase/oxidoreductase"/>
    <property type="match status" value="1"/>
</dbReference>
<evidence type="ECO:0000256" key="1">
    <source>
        <dbReference type="ARBA" id="ARBA00001947"/>
    </source>
</evidence>
<keyword evidence="5" id="KW-0862">Zinc</keyword>
<dbReference type="Proteomes" id="UP000308768">
    <property type="component" value="Unassembled WGS sequence"/>
</dbReference>
<organism evidence="7 8">
    <name type="scientific">Cryomyces minteri</name>
    <dbReference type="NCBI Taxonomy" id="331657"/>
    <lineage>
        <taxon>Eukaryota</taxon>
        <taxon>Fungi</taxon>
        <taxon>Dikarya</taxon>
        <taxon>Ascomycota</taxon>
        <taxon>Pezizomycotina</taxon>
        <taxon>Dothideomycetes</taxon>
        <taxon>Dothideomycetes incertae sedis</taxon>
        <taxon>Cryomyces</taxon>
    </lineage>
</organism>
<reference evidence="7 8" key="1">
    <citation type="submission" date="2017-03" db="EMBL/GenBank/DDBJ databases">
        <title>Genomes of endolithic fungi from Antarctica.</title>
        <authorList>
            <person name="Coleine C."/>
            <person name="Masonjones S."/>
            <person name="Stajich J.E."/>
        </authorList>
    </citation>
    <scope>NUCLEOTIDE SEQUENCE [LARGE SCALE GENOMIC DNA]</scope>
    <source>
        <strain evidence="7 8">CCFEE 5187</strain>
    </source>
</reference>
<dbReference type="AlphaFoldDB" id="A0A4U0Y123"/>
<comment type="caution">
    <text evidence="7">The sequence shown here is derived from an EMBL/GenBank/DDBJ whole genome shotgun (WGS) entry which is preliminary data.</text>
</comment>
<dbReference type="CDD" id="cd07729">
    <property type="entry name" value="AHL_lactonase_MBL-fold"/>
    <property type="match status" value="1"/>
</dbReference>
<evidence type="ECO:0000256" key="4">
    <source>
        <dbReference type="ARBA" id="ARBA00022801"/>
    </source>
</evidence>
<evidence type="ECO:0000259" key="6">
    <source>
        <dbReference type="Pfam" id="PF00753"/>
    </source>
</evidence>
<keyword evidence="8" id="KW-1185">Reference proteome</keyword>
<dbReference type="GO" id="GO:0016787">
    <property type="term" value="F:hydrolase activity"/>
    <property type="evidence" value="ECO:0007669"/>
    <property type="project" value="UniProtKB-KW"/>
</dbReference>
<proteinExistence type="inferred from homology"/>
<evidence type="ECO:0000313" key="7">
    <source>
        <dbReference type="EMBL" id="TKA81713.1"/>
    </source>
</evidence>
<accession>A0A4U0Y123</accession>
<feature type="domain" description="Metallo-beta-lactamase" evidence="6">
    <location>
        <begin position="128"/>
        <end position="265"/>
    </location>
</feature>
<dbReference type="InterPro" id="IPR051013">
    <property type="entry name" value="MBL_superfamily_lactonases"/>
</dbReference>
<dbReference type="Gene3D" id="3.60.15.10">
    <property type="entry name" value="Ribonuclease Z/Hydroxyacylglutathione hydrolase-like"/>
    <property type="match status" value="1"/>
</dbReference>
<sequence length="281" mass="32103">MSGIEKQLKSGAVPNHISNVCPPGTKMYLLEVGWLECDEGYVIRGGNGSLKTTEGRNFVNKRRELPMYCVLIDHPHDGVILWETGCGEDYPEVWGPQAVDIFARVRYEPKHELKYQVEQTGHKLEDPGGLDVFLDRKDVEIWVHDKELRSAFWSVATGADVGVYMKHYLQLDLNWKTFDDRTIDFCQGITLHHLPGHTDGLIGMQINLPDSGTFLFISDHCHVIENWRDGIPQGWLARDHPAWFSSTQRLKRLEATTRGRVIPGHDKETFLQLQSEGPEWT</sequence>
<dbReference type="Pfam" id="PF00753">
    <property type="entry name" value="Lactamase_B"/>
    <property type="match status" value="1"/>
</dbReference>
<dbReference type="EMBL" id="NAJN01000016">
    <property type="protein sequence ID" value="TKA81713.1"/>
    <property type="molecule type" value="Genomic_DNA"/>
</dbReference>
<comment type="cofactor">
    <cofactor evidence="1">
        <name>Zn(2+)</name>
        <dbReference type="ChEBI" id="CHEBI:29105"/>
    </cofactor>
</comment>
<evidence type="ECO:0000256" key="5">
    <source>
        <dbReference type="ARBA" id="ARBA00022833"/>
    </source>
</evidence>
<keyword evidence="4" id="KW-0378">Hydrolase</keyword>
<dbReference type="PANTHER" id="PTHR42978">
    <property type="entry name" value="QUORUM-QUENCHING LACTONASE YTNP-RELATED-RELATED"/>
    <property type="match status" value="1"/>
</dbReference>
<protein>
    <recommendedName>
        <fullName evidence="6">Metallo-beta-lactamase domain-containing protein</fullName>
    </recommendedName>
</protein>
<keyword evidence="3" id="KW-0479">Metal-binding</keyword>
<dbReference type="STRING" id="331657.A0A4U0Y123"/>
<gene>
    <name evidence="7" type="ORF">B0A49_00602</name>
</gene>
<dbReference type="GO" id="GO:0046872">
    <property type="term" value="F:metal ion binding"/>
    <property type="evidence" value="ECO:0007669"/>
    <property type="project" value="UniProtKB-KW"/>
</dbReference>
<dbReference type="PANTHER" id="PTHR42978:SF2">
    <property type="entry name" value="102 KBASES UNSTABLE REGION: FROM 1 TO 119443"/>
    <property type="match status" value="1"/>
</dbReference>
<evidence type="ECO:0000256" key="3">
    <source>
        <dbReference type="ARBA" id="ARBA00022723"/>
    </source>
</evidence>
<name>A0A4U0Y123_9PEZI</name>